<dbReference type="AlphaFoldDB" id="A0AAD8CFK5"/>
<name>A0AAD8CFK5_ACIOX</name>
<dbReference type="EMBL" id="JAGXEW010002851">
    <property type="protein sequence ID" value="KAK1116352.1"/>
    <property type="molecule type" value="Genomic_DNA"/>
</dbReference>
<sequence length="91" mass="10522">MVAFSLTLALSIGAIPLLVIKWRRMDRKLKMYEVKAVLHLREELESIRCVPISEWKWILSSAGMCLFNGFLSQWRVKEQRGAPSHSPCLHL</sequence>
<evidence type="ECO:0000313" key="2">
    <source>
        <dbReference type="EMBL" id="KAK1116352.1"/>
    </source>
</evidence>
<gene>
    <name evidence="2" type="ORF">AOXY_G38893</name>
</gene>
<proteinExistence type="predicted"/>
<keyword evidence="1" id="KW-1133">Transmembrane helix</keyword>
<comment type="caution">
    <text evidence="2">The sequence shown here is derived from an EMBL/GenBank/DDBJ whole genome shotgun (WGS) entry which is preliminary data.</text>
</comment>
<dbReference type="Proteomes" id="UP001230051">
    <property type="component" value="Unassembled WGS sequence"/>
</dbReference>
<evidence type="ECO:0000256" key="1">
    <source>
        <dbReference type="SAM" id="Phobius"/>
    </source>
</evidence>
<evidence type="ECO:0000313" key="3">
    <source>
        <dbReference type="Proteomes" id="UP001230051"/>
    </source>
</evidence>
<protein>
    <submittedName>
        <fullName evidence="2">Butyrophilin subfamily 1 member A1-like</fullName>
    </submittedName>
</protein>
<organism evidence="2 3">
    <name type="scientific">Acipenser oxyrinchus oxyrinchus</name>
    <dbReference type="NCBI Taxonomy" id="40147"/>
    <lineage>
        <taxon>Eukaryota</taxon>
        <taxon>Metazoa</taxon>
        <taxon>Chordata</taxon>
        <taxon>Craniata</taxon>
        <taxon>Vertebrata</taxon>
        <taxon>Euteleostomi</taxon>
        <taxon>Actinopterygii</taxon>
        <taxon>Chondrostei</taxon>
        <taxon>Acipenseriformes</taxon>
        <taxon>Acipenseridae</taxon>
        <taxon>Acipenser</taxon>
    </lineage>
</organism>
<feature type="transmembrane region" description="Helical" evidence="1">
    <location>
        <begin position="6"/>
        <end position="22"/>
    </location>
</feature>
<accession>A0AAD8CFK5</accession>
<keyword evidence="1" id="KW-0472">Membrane</keyword>
<reference evidence="2" key="1">
    <citation type="submission" date="2022-02" db="EMBL/GenBank/DDBJ databases">
        <title>Atlantic sturgeon de novo genome assembly.</title>
        <authorList>
            <person name="Stock M."/>
            <person name="Klopp C."/>
            <person name="Guiguen Y."/>
            <person name="Cabau C."/>
            <person name="Parinello H."/>
            <person name="Santidrian Yebra-Pimentel E."/>
            <person name="Kuhl H."/>
            <person name="Dirks R.P."/>
            <person name="Guessner J."/>
            <person name="Wuertz S."/>
            <person name="Du K."/>
            <person name="Schartl M."/>
        </authorList>
    </citation>
    <scope>NUCLEOTIDE SEQUENCE</scope>
    <source>
        <strain evidence="2">STURGEONOMICS-FGT-2020</strain>
        <tissue evidence="2">Whole blood</tissue>
    </source>
</reference>
<keyword evidence="3" id="KW-1185">Reference proteome</keyword>
<keyword evidence="1" id="KW-0812">Transmembrane</keyword>